<dbReference type="HAMAP" id="MF_00375">
    <property type="entry name" value="HemL_aminotrans_3"/>
    <property type="match status" value="1"/>
</dbReference>
<comment type="pathway">
    <text evidence="2">Porphyrin-containing compound metabolism; protoporphyrin-IX biosynthesis; 5-aminolevulinate from L-glutamyl-tRNA(Glu): step 2/2.</text>
</comment>
<evidence type="ECO:0000256" key="3">
    <source>
        <dbReference type="ARBA" id="ARBA00008981"/>
    </source>
</evidence>
<dbReference type="PANTHER" id="PTHR43713:SF3">
    <property type="entry name" value="GLUTAMATE-1-SEMIALDEHYDE 2,1-AMINOMUTASE 1, CHLOROPLASTIC-RELATED"/>
    <property type="match status" value="1"/>
</dbReference>
<evidence type="ECO:0000256" key="4">
    <source>
        <dbReference type="ARBA" id="ARBA00022898"/>
    </source>
</evidence>
<dbReference type="InterPro" id="IPR005814">
    <property type="entry name" value="Aminotrans_3"/>
</dbReference>
<comment type="subunit">
    <text evidence="7">Homodimer.</text>
</comment>
<comment type="caution">
    <text evidence="8">The sequence shown here is derived from an EMBL/GenBank/DDBJ whole genome shotgun (WGS) entry which is preliminary data.</text>
</comment>
<keyword evidence="9" id="KW-1185">Reference proteome</keyword>
<dbReference type="GO" id="GO:0005737">
    <property type="term" value="C:cytoplasm"/>
    <property type="evidence" value="ECO:0007669"/>
    <property type="project" value="UniProtKB-SubCell"/>
</dbReference>
<comment type="subcellular location">
    <subcellularLocation>
        <location evidence="7">Cytoplasm</location>
    </subcellularLocation>
</comment>
<evidence type="ECO:0000313" key="8">
    <source>
        <dbReference type="EMBL" id="MXV52705.1"/>
    </source>
</evidence>
<comment type="catalytic activity">
    <reaction evidence="7">
        <text>(S)-4-amino-5-oxopentanoate = 5-aminolevulinate</text>
        <dbReference type="Rhea" id="RHEA:14265"/>
        <dbReference type="ChEBI" id="CHEBI:57501"/>
        <dbReference type="ChEBI" id="CHEBI:356416"/>
        <dbReference type="EC" id="5.4.3.8"/>
    </reaction>
</comment>
<evidence type="ECO:0000256" key="2">
    <source>
        <dbReference type="ARBA" id="ARBA00004819"/>
    </source>
</evidence>
<dbReference type="EC" id="5.4.3.8" evidence="7"/>
<dbReference type="NCBIfam" id="TIGR00713">
    <property type="entry name" value="hemL"/>
    <property type="match status" value="1"/>
</dbReference>
<dbReference type="GO" id="GO:0006782">
    <property type="term" value="P:protoporphyrinogen IX biosynthetic process"/>
    <property type="evidence" value="ECO:0007669"/>
    <property type="project" value="UniProtKB-UniRule"/>
</dbReference>
<protein>
    <recommendedName>
        <fullName evidence="7">Glutamate-1-semialdehyde 2,1-aminomutase</fullName>
        <shortName evidence="7">GSA</shortName>
        <ecNumber evidence="7">5.4.3.8</ecNumber>
    </recommendedName>
    <alternativeName>
        <fullName evidence="7">Glutamate-1-semialdehyde aminotransferase</fullName>
        <shortName evidence="7">GSA-AT</shortName>
    </alternativeName>
</protein>
<reference evidence="8 9" key="1">
    <citation type="submission" date="2019-11" db="EMBL/GenBank/DDBJ databases">
        <title>Pedobacter sp. HMF7647 Genome sequencing and assembly.</title>
        <authorList>
            <person name="Kang H."/>
            <person name="Kim H."/>
            <person name="Joh K."/>
        </authorList>
    </citation>
    <scope>NUCLEOTIDE SEQUENCE [LARGE SCALE GENOMIC DNA]</scope>
    <source>
        <strain evidence="8 9">HMF7647</strain>
    </source>
</reference>
<sequence>MLDSIKKIFSGQEEETGVTGTTGKPDIAREKSGELYEKAKKYFPGGVNSPVRAFKSVHGTPLFIEKGDGCFLWDADGNKFIDFCCSWGPLILGHNNAKIREKVTEVMQNGMSFGAPTALENELAELILSNNKLIQKIRFVSSGTEAVMSAIRLARGYTKRDKILKFEGCYHGHVDSLLVKAGSGLVTFGETSSAGVPKSFADETIVVSLNDRKAVEEAFEQFKDQIAAIIIEGVPANNGLLIQDKEFVHFLRDVSAKNNSLLIFDEVITGFRLGFEGAARYYDVKPDIITYGKIIGGGLPVGAYGASVEIMSSISPEGPVYQAGTLSGNPVAMAAGIAQLTELAKSGFYKDLNKKAEEFTDSIRRFTTAKNYKFKVFNIGSIFWFAFSEKDIKTAEEIDPASMEKFKIFHRELLNRGIYLGPSGYEVGFISAAHSKIELEKTKRAIFDSLDIVFRTAR</sequence>
<dbReference type="GO" id="GO:0042286">
    <property type="term" value="F:glutamate-1-semialdehyde 2,1-aminomutase activity"/>
    <property type="evidence" value="ECO:0007669"/>
    <property type="project" value="UniProtKB-UniRule"/>
</dbReference>
<keyword evidence="6 7" id="KW-0627">Porphyrin biosynthesis</keyword>
<dbReference type="AlphaFoldDB" id="A0A7K1YDN0"/>
<dbReference type="SUPFAM" id="SSF53383">
    <property type="entry name" value="PLP-dependent transferases"/>
    <property type="match status" value="1"/>
</dbReference>
<comment type="similarity">
    <text evidence="3 7">Belongs to the class-III pyridoxal-phosphate-dependent aminotransferase family. HemL subfamily.</text>
</comment>
<dbReference type="EMBL" id="WVHT01000009">
    <property type="protein sequence ID" value="MXV52705.1"/>
    <property type="molecule type" value="Genomic_DNA"/>
</dbReference>
<evidence type="ECO:0000313" key="9">
    <source>
        <dbReference type="Proteomes" id="UP000466586"/>
    </source>
</evidence>
<dbReference type="GO" id="GO:0030170">
    <property type="term" value="F:pyridoxal phosphate binding"/>
    <property type="evidence" value="ECO:0007669"/>
    <property type="project" value="InterPro"/>
</dbReference>
<proteinExistence type="inferred from homology"/>
<keyword evidence="4 7" id="KW-0663">Pyridoxal phosphate</keyword>
<dbReference type="PROSITE" id="PS00600">
    <property type="entry name" value="AA_TRANSFER_CLASS_3"/>
    <property type="match status" value="1"/>
</dbReference>
<evidence type="ECO:0000256" key="6">
    <source>
        <dbReference type="ARBA" id="ARBA00023244"/>
    </source>
</evidence>
<dbReference type="PANTHER" id="PTHR43713">
    <property type="entry name" value="GLUTAMATE-1-SEMIALDEHYDE 2,1-AMINOMUTASE"/>
    <property type="match status" value="1"/>
</dbReference>
<dbReference type="Proteomes" id="UP000466586">
    <property type="component" value="Unassembled WGS sequence"/>
</dbReference>
<keyword evidence="7" id="KW-0963">Cytoplasm</keyword>
<evidence type="ECO:0000256" key="5">
    <source>
        <dbReference type="ARBA" id="ARBA00023235"/>
    </source>
</evidence>
<dbReference type="Pfam" id="PF00202">
    <property type="entry name" value="Aminotran_3"/>
    <property type="match status" value="1"/>
</dbReference>
<dbReference type="InterPro" id="IPR015421">
    <property type="entry name" value="PyrdxlP-dep_Trfase_major"/>
</dbReference>
<accession>A0A7K1YDN0</accession>
<evidence type="ECO:0000256" key="7">
    <source>
        <dbReference type="HAMAP-Rule" id="MF_00375"/>
    </source>
</evidence>
<dbReference type="Gene3D" id="3.90.1150.10">
    <property type="entry name" value="Aspartate Aminotransferase, domain 1"/>
    <property type="match status" value="1"/>
</dbReference>
<gene>
    <name evidence="7 8" type="primary">hemL</name>
    <name evidence="8" type="ORF">GS399_17160</name>
</gene>
<comment type="cofactor">
    <cofactor evidence="1 7">
        <name>pyridoxal 5'-phosphate</name>
        <dbReference type="ChEBI" id="CHEBI:597326"/>
    </cofactor>
</comment>
<keyword evidence="5 7" id="KW-0413">Isomerase</keyword>
<dbReference type="RefSeq" id="WP_160845881.1">
    <property type="nucleotide sequence ID" value="NZ_WVHT01000009.1"/>
</dbReference>
<dbReference type="InterPro" id="IPR004639">
    <property type="entry name" value="4pyrrol_synth_GluAld_NH2Trfase"/>
</dbReference>
<dbReference type="FunFam" id="3.40.640.10:FF:000021">
    <property type="entry name" value="Glutamate-1-semialdehyde 2,1-aminomutase"/>
    <property type="match status" value="1"/>
</dbReference>
<dbReference type="UniPathway" id="UPA00251">
    <property type="reaction ID" value="UER00317"/>
</dbReference>
<dbReference type="Gene3D" id="3.40.640.10">
    <property type="entry name" value="Type I PLP-dependent aspartate aminotransferase-like (Major domain)"/>
    <property type="match status" value="1"/>
</dbReference>
<dbReference type="InterPro" id="IPR015422">
    <property type="entry name" value="PyrdxlP-dep_Trfase_small"/>
</dbReference>
<dbReference type="NCBIfam" id="NF000818">
    <property type="entry name" value="PRK00062.1"/>
    <property type="match status" value="1"/>
</dbReference>
<dbReference type="GO" id="GO:0008483">
    <property type="term" value="F:transaminase activity"/>
    <property type="evidence" value="ECO:0007669"/>
    <property type="project" value="InterPro"/>
</dbReference>
<dbReference type="InterPro" id="IPR015424">
    <property type="entry name" value="PyrdxlP-dep_Trfase"/>
</dbReference>
<dbReference type="InterPro" id="IPR049704">
    <property type="entry name" value="Aminotrans_3_PPA_site"/>
</dbReference>
<name>A0A7K1YDN0_9SPHI</name>
<feature type="modified residue" description="N6-(pyridoxal phosphate)lysine" evidence="7">
    <location>
        <position position="293"/>
    </location>
</feature>
<dbReference type="CDD" id="cd00610">
    <property type="entry name" value="OAT_like"/>
    <property type="match status" value="1"/>
</dbReference>
<evidence type="ECO:0000256" key="1">
    <source>
        <dbReference type="ARBA" id="ARBA00001933"/>
    </source>
</evidence>
<organism evidence="8 9">
    <name type="scientific">Hufsiella arboris</name>
    <dbReference type="NCBI Taxonomy" id="2695275"/>
    <lineage>
        <taxon>Bacteria</taxon>
        <taxon>Pseudomonadati</taxon>
        <taxon>Bacteroidota</taxon>
        <taxon>Sphingobacteriia</taxon>
        <taxon>Sphingobacteriales</taxon>
        <taxon>Sphingobacteriaceae</taxon>
        <taxon>Hufsiella</taxon>
    </lineage>
</organism>